<dbReference type="RefSeq" id="WP_092219605.1">
    <property type="nucleotide sequence ID" value="NZ_FNJI01000003.1"/>
</dbReference>
<dbReference type="Pfam" id="PF01968">
    <property type="entry name" value="Hydantoinase_A"/>
    <property type="match status" value="1"/>
</dbReference>
<keyword evidence="4" id="KW-1185">Reference proteome</keyword>
<dbReference type="EMBL" id="FNJI01000003">
    <property type="protein sequence ID" value="SDO58090.1"/>
    <property type="molecule type" value="Genomic_DNA"/>
</dbReference>
<name>A0A1H0KQP3_9BACT</name>
<dbReference type="Gene3D" id="3.30.420.40">
    <property type="match status" value="1"/>
</dbReference>
<feature type="domain" description="Hydantoinase/oxoprolinase N-terminal" evidence="2">
    <location>
        <begin position="6"/>
        <end position="159"/>
    </location>
</feature>
<protein>
    <submittedName>
        <fullName evidence="3">N-methylhydantoinase A/oxoprolinase/acetone carboxylase, beta subunit</fullName>
    </submittedName>
</protein>
<dbReference type="GO" id="GO:0006749">
    <property type="term" value="P:glutathione metabolic process"/>
    <property type="evidence" value="ECO:0007669"/>
    <property type="project" value="TreeGrafter"/>
</dbReference>
<feature type="domain" description="Hydantoinase A/oxoprolinase" evidence="1">
    <location>
        <begin position="182"/>
        <end position="327"/>
    </location>
</feature>
<dbReference type="Pfam" id="PF05378">
    <property type="entry name" value="Hydant_A_N"/>
    <property type="match status" value="1"/>
</dbReference>
<dbReference type="GO" id="GO:0005829">
    <property type="term" value="C:cytosol"/>
    <property type="evidence" value="ECO:0007669"/>
    <property type="project" value="TreeGrafter"/>
</dbReference>
<dbReference type="PANTHER" id="PTHR11365">
    <property type="entry name" value="5-OXOPROLINASE RELATED"/>
    <property type="match status" value="1"/>
</dbReference>
<gene>
    <name evidence="3" type="ORF">SAMN05660330_00587</name>
</gene>
<dbReference type="AlphaFoldDB" id="A0A1H0KQP3"/>
<accession>A0A1H0KQP3</accession>
<proteinExistence type="predicted"/>
<organism evidence="3 4">
    <name type="scientific">Desulforhopalus singaporensis</name>
    <dbReference type="NCBI Taxonomy" id="91360"/>
    <lineage>
        <taxon>Bacteria</taxon>
        <taxon>Pseudomonadati</taxon>
        <taxon>Thermodesulfobacteriota</taxon>
        <taxon>Desulfobulbia</taxon>
        <taxon>Desulfobulbales</taxon>
        <taxon>Desulfocapsaceae</taxon>
        <taxon>Desulforhopalus</taxon>
    </lineage>
</organism>
<evidence type="ECO:0000313" key="3">
    <source>
        <dbReference type="EMBL" id="SDO58090.1"/>
    </source>
</evidence>
<dbReference type="STRING" id="91360.SAMN05660330_00587"/>
<sequence>MQNFIIGIDTGGTYTDAVLLDTDTKEIIATAKQPTTHFQLSRGTGKALADILTNSGVKAEQVKTVAVSSTLATNSVVENKGARVAVIVIGYVKHFKLPVKAVVFVKGGHTITGDEEEPLDIDYLVRLIEGLKNEVDAYGICSAMSIKNPAHELVAEKAIAMLDPKPTFCSHRISQLAGMQERAATAGLHAKLMPVMDEFVTGVRGAMKQLDLLCPMMVIGGNGTPLDEREAVSQAGLTVASGPACSAYYGRLHATPDGRALVVDVGGTTTDIAIIENDKPLLAPEGCTVGRWKTHVEAVDMQTTGVGGDSYVHVDARGNLTLGPSRVTPVSMAGHIPRPDQWLGAGGKSKLIMLHQKSRELENNELYRLMADKTMVTPETIRQELGLGGIPLQQQLESLTRKQLIVEYGFTPTDALHVLDKLNIGDKTRAVEAAAVLGGELAMSSIEFSHMVLHRTGELIENAIIEYLMRLHFDQSAGNIIAGCRNHPVLDIDFSLKLPIIGIGAAARTLLPDVAKNLKTVITFPKHSEVGNAIGAALTAL</sequence>
<dbReference type="Proteomes" id="UP000199073">
    <property type="component" value="Unassembled WGS sequence"/>
</dbReference>
<dbReference type="PANTHER" id="PTHR11365:SF2">
    <property type="entry name" value="5-OXOPROLINASE"/>
    <property type="match status" value="1"/>
</dbReference>
<evidence type="ECO:0000313" key="4">
    <source>
        <dbReference type="Proteomes" id="UP000199073"/>
    </source>
</evidence>
<dbReference type="InterPro" id="IPR008040">
    <property type="entry name" value="Hydant_A_N"/>
</dbReference>
<dbReference type="InterPro" id="IPR045079">
    <property type="entry name" value="Oxoprolinase-like"/>
</dbReference>
<dbReference type="OrthoDB" id="9759608at2"/>
<dbReference type="GO" id="GO:0017168">
    <property type="term" value="F:5-oxoprolinase (ATP-hydrolyzing) activity"/>
    <property type="evidence" value="ECO:0007669"/>
    <property type="project" value="TreeGrafter"/>
</dbReference>
<dbReference type="SUPFAM" id="SSF53067">
    <property type="entry name" value="Actin-like ATPase domain"/>
    <property type="match status" value="1"/>
</dbReference>
<reference evidence="3 4" key="1">
    <citation type="submission" date="2016-10" db="EMBL/GenBank/DDBJ databases">
        <authorList>
            <person name="de Groot N.N."/>
        </authorList>
    </citation>
    <scope>NUCLEOTIDE SEQUENCE [LARGE SCALE GENOMIC DNA]</scope>
    <source>
        <strain evidence="3 4">DSM 12130</strain>
    </source>
</reference>
<evidence type="ECO:0000259" key="2">
    <source>
        <dbReference type="Pfam" id="PF05378"/>
    </source>
</evidence>
<dbReference type="InterPro" id="IPR043129">
    <property type="entry name" value="ATPase_NBD"/>
</dbReference>
<evidence type="ECO:0000259" key="1">
    <source>
        <dbReference type="Pfam" id="PF01968"/>
    </source>
</evidence>
<dbReference type="InterPro" id="IPR002821">
    <property type="entry name" value="Hydantoinase_A"/>
</dbReference>